<dbReference type="GO" id="GO:0061630">
    <property type="term" value="F:ubiquitin protein ligase activity"/>
    <property type="evidence" value="ECO:0007669"/>
    <property type="project" value="TreeGrafter"/>
</dbReference>
<evidence type="ECO:0000259" key="5">
    <source>
        <dbReference type="PROSITE" id="PS50089"/>
    </source>
</evidence>
<dbReference type="GO" id="GO:0016567">
    <property type="term" value="P:protein ubiquitination"/>
    <property type="evidence" value="ECO:0007669"/>
    <property type="project" value="TreeGrafter"/>
</dbReference>
<dbReference type="Pfam" id="PF13639">
    <property type="entry name" value="zf-RING_2"/>
    <property type="match status" value="2"/>
</dbReference>
<dbReference type="EMBL" id="JABCRI010000021">
    <property type="protein sequence ID" value="KAF8379902.1"/>
    <property type="molecule type" value="Genomic_DNA"/>
</dbReference>
<evidence type="ECO:0000313" key="6">
    <source>
        <dbReference type="EMBL" id="KAF8379902.1"/>
    </source>
</evidence>
<feature type="domain" description="RING-type" evidence="5">
    <location>
        <begin position="282"/>
        <end position="325"/>
    </location>
</feature>
<dbReference type="PROSITE" id="PS50089">
    <property type="entry name" value="ZF_RING_2"/>
    <property type="match status" value="2"/>
</dbReference>
<evidence type="ECO:0000256" key="4">
    <source>
        <dbReference type="PROSITE-ProRule" id="PRU00175"/>
    </source>
</evidence>
<dbReference type="InterPro" id="IPR001841">
    <property type="entry name" value="Znf_RING"/>
</dbReference>
<proteinExistence type="predicted"/>
<keyword evidence="3" id="KW-0862">Zinc</keyword>
<sequence length="359" mass="40711">MGFPSGSIKMPQPIVITDLLHLLGHVKFMVMVAMSHLGLFDSPDQAPSLEHQVHSIPAGLPPSPLLVPLPVHIISESIKKRLPVVEFSDFLEASGSDEEENAVCAVCLSCLERSHEMRELPNCSHMFHKNCLDSWVDQGQLTCPLCRSMLFPAQEDQETREGGDPFMAERIAYLFGEDYVMDTTTFKLMELPCVGTRMPKPRTGLLGHVKCMVLETLFRLHLFVLPNRNFDHVLTDQDCPSPSLVPVPVHIGSDSIKKMLPVIEYSRILERYEICEDEELVCVVCLDCLERRHEIRELSNCSHVFHRECLDKWVDQGQVACPLCRSKLLPTQGEEIKDPWMLERIAYLFGEETLISHPL</sequence>
<dbReference type="SUPFAM" id="SSF57850">
    <property type="entry name" value="RING/U-box"/>
    <property type="match status" value="2"/>
</dbReference>
<feature type="domain" description="RING-type" evidence="5">
    <location>
        <begin position="104"/>
        <end position="147"/>
    </location>
</feature>
<dbReference type="PANTHER" id="PTHR45969:SF81">
    <property type="entry name" value="OS08G0157400 PROTEIN"/>
    <property type="match status" value="1"/>
</dbReference>
<keyword evidence="7" id="KW-1185">Reference proteome</keyword>
<dbReference type="PANTHER" id="PTHR45969">
    <property type="entry name" value="RING ZINC FINGER PROTEIN-RELATED"/>
    <property type="match status" value="1"/>
</dbReference>
<accession>A0A835D176</accession>
<evidence type="ECO:0000256" key="2">
    <source>
        <dbReference type="ARBA" id="ARBA00022771"/>
    </source>
</evidence>
<name>A0A835D176_TETSI</name>
<organism evidence="6 7">
    <name type="scientific">Tetracentron sinense</name>
    <name type="common">Spur-leaf</name>
    <dbReference type="NCBI Taxonomy" id="13715"/>
    <lineage>
        <taxon>Eukaryota</taxon>
        <taxon>Viridiplantae</taxon>
        <taxon>Streptophyta</taxon>
        <taxon>Embryophyta</taxon>
        <taxon>Tracheophyta</taxon>
        <taxon>Spermatophyta</taxon>
        <taxon>Magnoliopsida</taxon>
        <taxon>Trochodendrales</taxon>
        <taxon>Trochodendraceae</taxon>
        <taxon>Tetracentron</taxon>
    </lineage>
</organism>
<dbReference type="SMART" id="SM00184">
    <property type="entry name" value="RING"/>
    <property type="match status" value="2"/>
</dbReference>
<dbReference type="AlphaFoldDB" id="A0A835D176"/>
<evidence type="ECO:0000313" key="7">
    <source>
        <dbReference type="Proteomes" id="UP000655225"/>
    </source>
</evidence>
<dbReference type="OMA" id="CLERSHE"/>
<dbReference type="Gene3D" id="3.30.40.10">
    <property type="entry name" value="Zinc/RING finger domain, C3HC4 (zinc finger)"/>
    <property type="match status" value="2"/>
</dbReference>
<keyword evidence="2 4" id="KW-0863">Zinc-finger</keyword>
<dbReference type="GO" id="GO:0008270">
    <property type="term" value="F:zinc ion binding"/>
    <property type="evidence" value="ECO:0007669"/>
    <property type="project" value="UniProtKB-KW"/>
</dbReference>
<comment type="caution">
    <text evidence="6">The sequence shown here is derived from an EMBL/GenBank/DDBJ whole genome shotgun (WGS) entry which is preliminary data.</text>
</comment>
<dbReference type="OrthoDB" id="8062037at2759"/>
<dbReference type="InterPro" id="IPR013083">
    <property type="entry name" value="Znf_RING/FYVE/PHD"/>
</dbReference>
<reference evidence="6 7" key="1">
    <citation type="submission" date="2020-04" db="EMBL/GenBank/DDBJ databases">
        <title>Plant Genome Project.</title>
        <authorList>
            <person name="Zhang R.-G."/>
        </authorList>
    </citation>
    <scope>NUCLEOTIDE SEQUENCE [LARGE SCALE GENOMIC DNA]</scope>
    <source>
        <strain evidence="6">YNK0</strain>
        <tissue evidence="6">Leaf</tissue>
    </source>
</reference>
<evidence type="ECO:0000256" key="1">
    <source>
        <dbReference type="ARBA" id="ARBA00022723"/>
    </source>
</evidence>
<protein>
    <recommendedName>
        <fullName evidence="5">RING-type domain-containing protein</fullName>
    </recommendedName>
</protein>
<keyword evidence="1" id="KW-0479">Metal-binding</keyword>
<gene>
    <name evidence="6" type="ORF">HHK36_027367</name>
</gene>
<evidence type="ECO:0000256" key="3">
    <source>
        <dbReference type="ARBA" id="ARBA00022833"/>
    </source>
</evidence>
<dbReference type="Proteomes" id="UP000655225">
    <property type="component" value="Unassembled WGS sequence"/>
</dbReference>